<dbReference type="EMBL" id="GG739081">
    <property type="protein sequence ID" value="EFC35662.1"/>
    <property type="molecule type" value="Genomic_DNA"/>
</dbReference>
<gene>
    <name evidence="1" type="ORF">NAEGRDRAFT_76681</name>
</gene>
<organism evidence="2">
    <name type="scientific">Naegleria gruberi</name>
    <name type="common">Amoeba</name>
    <dbReference type="NCBI Taxonomy" id="5762"/>
    <lineage>
        <taxon>Eukaryota</taxon>
        <taxon>Discoba</taxon>
        <taxon>Heterolobosea</taxon>
        <taxon>Tetramitia</taxon>
        <taxon>Eutetramitia</taxon>
        <taxon>Vahlkampfiidae</taxon>
        <taxon>Naegleria</taxon>
    </lineage>
</organism>
<dbReference type="VEuPathDB" id="AmoebaDB:NAEGRDRAFT_76681"/>
<accession>D2W5J0</accession>
<dbReference type="InParanoid" id="D2W5J0"/>
<dbReference type="RefSeq" id="XP_002668406.1">
    <property type="nucleotide sequence ID" value="XM_002668360.1"/>
</dbReference>
<dbReference type="Proteomes" id="UP000006671">
    <property type="component" value="Unassembled WGS sequence"/>
</dbReference>
<proteinExistence type="predicted"/>
<dbReference type="KEGG" id="ngr:NAEGRDRAFT_76681"/>
<protein>
    <submittedName>
        <fullName evidence="1">Predicted protein</fullName>
    </submittedName>
</protein>
<sequence>MKPDCLQFLNGIDFGNKKLWFVDNEIAKYFEFQFDFENEVPDGHDDDIVIGGSYEFFDKYQVCIYVRKSEVSNNYDFPVYLLYNESVNDDFMKTKSLTFSEFIPKLKLSESVVIEHNCSYDL</sequence>
<dbReference type="AlphaFoldDB" id="D2W5J0"/>
<keyword evidence="2" id="KW-1185">Reference proteome</keyword>
<reference evidence="1 2" key="1">
    <citation type="journal article" date="2010" name="Cell">
        <title>The genome of Naegleria gruberi illuminates early eukaryotic versatility.</title>
        <authorList>
            <person name="Fritz-Laylin L.K."/>
            <person name="Prochnik S.E."/>
            <person name="Ginger M.L."/>
            <person name="Dacks J.B."/>
            <person name="Carpenter M.L."/>
            <person name="Field M.C."/>
            <person name="Kuo A."/>
            <person name="Paredez A."/>
            <person name="Chapman J."/>
            <person name="Pham J."/>
            <person name="Shu S."/>
            <person name="Neupane R."/>
            <person name="Cipriano M."/>
            <person name="Mancuso J."/>
            <person name="Tu H."/>
            <person name="Salamov A."/>
            <person name="Lindquist E."/>
            <person name="Shapiro H."/>
            <person name="Lucas S."/>
            <person name="Grigoriev I.V."/>
            <person name="Cande W.Z."/>
            <person name="Fulton C."/>
            <person name="Rokhsar D.S."/>
            <person name="Dawson S.C."/>
        </authorList>
    </citation>
    <scope>NUCLEOTIDE SEQUENCE [LARGE SCALE GENOMIC DNA]</scope>
    <source>
        <strain evidence="1 2">NEG-M</strain>
    </source>
</reference>
<evidence type="ECO:0000313" key="2">
    <source>
        <dbReference type="Proteomes" id="UP000006671"/>
    </source>
</evidence>
<name>D2W5J0_NAEGR</name>
<evidence type="ECO:0000313" key="1">
    <source>
        <dbReference type="EMBL" id="EFC35662.1"/>
    </source>
</evidence>
<dbReference type="GeneID" id="8860360"/>